<evidence type="ECO:0000313" key="1">
    <source>
        <dbReference type="EMBL" id="OWZ03865.1"/>
    </source>
</evidence>
<dbReference type="OrthoDB" id="128150at2759"/>
<keyword evidence="2" id="KW-1185">Reference proteome</keyword>
<reference evidence="2" key="1">
    <citation type="submission" date="2017-03" db="EMBL/GenBank/DDBJ databases">
        <title>Phytopthora megakarya and P. palmivora, two closely related causual agents of cacao black pod achieved similar genome size and gene model numbers by different mechanisms.</title>
        <authorList>
            <person name="Ali S."/>
            <person name="Shao J."/>
            <person name="Larry D.J."/>
            <person name="Kronmiller B."/>
            <person name="Shen D."/>
            <person name="Strem M.D."/>
            <person name="Melnick R.L."/>
            <person name="Guiltinan M.J."/>
            <person name="Tyler B.M."/>
            <person name="Meinhardt L.W."/>
            <person name="Bailey B.A."/>
        </authorList>
    </citation>
    <scope>NUCLEOTIDE SEQUENCE [LARGE SCALE GENOMIC DNA]</scope>
    <source>
        <strain evidence="2">zdho120</strain>
    </source>
</reference>
<gene>
    <name evidence="1" type="ORF">PHMEG_00024331</name>
</gene>
<sequence length="112" mass="12343">MCPEAKILIVEGLELDQIDWETMAPDPQSRHALQAVYKLGLPDGRDRDPPADDIARAKFCFADNRTEKQRKAEEAAAAAGFPAPFPAHGLCAQAVCSYCSRFKHSFDFQSSS</sequence>
<name>A0A225VES0_9STRA</name>
<dbReference type="Proteomes" id="UP000198211">
    <property type="component" value="Unassembled WGS sequence"/>
</dbReference>
<dbReference type="EMBL" id="NBNE01005279">
    <property type="protein sequence ID" value="OWZ03865.1"/>
    <property type="molecule type" value="Genomic_DNA"/>
</dbReference>
<evidence type="ECO:0000313" key="2">
    <source>
        <dbReference type="Proteomes" id="UP000198211"/>
    </source>
</evidence>
<accession>A0A225VES0</accession>
<organism evidence="1 2">
    <name type="scientific">Phytophthora megakarya</name>
    <dbReference type="NCBI Taxonomy" id="4795"/>
    <lineage>
        <taxon>Eukaryota</taxon>
        <taxon>Sar</taxon>
        <taxon>Stramenopiles</taxon>
        <taxon>Oomycota</taxon>
        <taxon>Peronosporomycetes</taxon>
        <taxon>Peronosporales</taxon>
        <taxon>Peronosporaceae</taxon>
        <taxon>Phytophthora</taxon>
    </lineage>
</organism>
<proteinExistence type="predicted"/>
<dbReference type="AlphaFoldDB" id="A0A225VES0"/>
<protein>
    <submittedName>
        <fullName evidence="1">Uncharacterized protein</fullName>
    </submittedName>
</protein>
<comment type="caution">
    <text evidence="1">The sequence shown here is derived from an EMBL/GenBank/DDBJ whole genome shotgun (WGS) entry which is preliminary data.</text>
</comment>